<name>A0AB40CK77_DIOCR</name>
<protein>
    <submittedName>
        <fullName evidence="11">Protein ALP1-like</fullName>
    </submittedName>
</protein>
<dbReference type="PANTHER" id="PTHR22930:SF259">
    <property type="entry name" value="OS08G0106900 PROTEIN"/>
    <property type="match status" value="1"/>
</dbReference>
<dbReference type="GO" id="GO:0046872">
    <property type="term" value="F:metal ion binding"/>
    <property type="evidence" value="ECO:0007669"/>
    <property type="project" value="UniProtKB-KW"/>
</dbReference>
<evidence type="ECO:0000313" key="10">
    <source>
        <dbReference type="Proteomes" id="UP001515500"/>
    </source>
</evidence>
<sequence>MVCSVIDSMLVYFIVMDNWIVNDRVRPLVAAFTTVVVVVACIIEDMHVSKPGRSKEPSMFRDLTRKRHMERILRSGRDYCVSYLRMDVGPFMHLASIMRDKHLLQDTRHISVEEQLAIFLHIVGHNTKNRTMRIEFVRSGETISRYFNCVLRAVCAVRDDFVHSPSSTSHPEKCNPNWYPFFKDCIGLLDGTHIDASVPPEEMPRFRGRKGPTQNVLAVVNPDLHFTYVLAGWEGSANDFTVLKDALARPQPEGLKLIEGRRPSTSELIYYTNDQLTGVIIVGKYYLVDAGYTTMQGFIAPYRGVRYHLKEHSGRAPTNPKELFNLRHSMLRSRVERAFAILKNRFKILTSHPFFPFRTQVKLVLACCILHNYIAGADPNDMLMHEETTQNDEQIMSTQPRSQREQREENRAWIELRDKIANDMWMTYSGFL</sequence>
<dbReference type="PANTHER" id="PTHR22930">
    <property type="match status" value="1"/>
</dbReference>
<evidence type="ECO:0000313" key="11">
    <source>
        <dbReference type="RefSeq" id="XP_039140441.1"/>
    </source>
</evidence>
<organism evidence="10 11">
    <name type="scientific">Dioscorea cayennensis subsp. rotundata</name>
    <name type="common">White Guinea yam</name>
    <name type="synonym">Dioscorea rotundata</name>
    <dbReference type="NCBI Taxonomy" id="55577"/>
    <lineage>
        <taxon>Eukaryota</taxon>
        <taxon>Viridiplantae</taxon>
        <taxon>Streptophyta</taxon>
        <taxon>Embryophyta</taxon>
        <taxon>Tracheophyta</taxon>
        <taxon>Spermatophyta</taxon>
        <taxon>Magnoliopsida</taxon>
        <taxon>Liliopsida</taxon>
        <taxon>Dioscoreales</taxon>
        <taxon>Dioscoreaceae</taxon>
        <taxon>Dioscorea</taxon>
    </lineage>
</organism>
<feature type="domain" description="DUF8040" evidence="9">
    <location>
        <begin position="63"/>
        <end position="155"/>
    </location>
</feature>
<comment type="subcellular location">
    <subcellularLocation>
        <location evidence="2">Nucleus</location>
    </subcellularLocation>
</comment>
<dbReference type="GO" id="GO:0016787">
    <property type="term" value="F:hydrolase activity"/>
    <property type="evidence" value="ECO:0007669"/>
    <property type="project" value="UniProtKB-KW"/>
</dbReference>
<evidence type="ECO:0000256" key="6">
    <source>
        <dbReference type="ARBA" id="ARBA00022801"/>
    </source>
</evidence>
<dbReference type="InterPro" id="IPR027806">
    <property type="entry name" value="HARBI1_dom"/>
</dbReference>
<comment type="similarity">
    <text evidence="3">Belongs to the HARBI1 family.</text>
</comment>
<evidence type="ECO:0000256" key="2">
    <source>
        <dbReference type="ARBA" id="ARBA00004123"/>
    </source>
</evidence>
<dbReference type="Proteomes" id="UP001515500">
    <property type="component" value="Chromosome 15"/>
</dbReference>
<dbReference type="GeneID" id="120277650"/>
<keyword evidence="6" id="KW-0378">Hydrolase</keyword>
<dbReference type="InterPro" id="IPR045249">
    <property type="entry name" value="HARBI1-like"/>
</dbReference>
<dbReference type="Pfam" id="PF13359">
    <property type="entry name" value="DDE_Tnp_4"/>
    <property type="match status" value="1"/>
</dbReference>
<evidence type="ECO:0000256" key="4">
    <source>
        <dbReference type="ARBA" id="ARBA00022722"/>
    </source>
</evidence>
<keyword evidence="4" id="KW-0540">Nuclease</keyword>
<keyword evidence="5" id="KW-0479">Metal-binding</keyword>
<gene>
    <name evidence="11" type="primary">LOC120277650</name>
</gene>
<feature type="domain" description="DDE Tnp4" evidence="8">
    <location>
        <begin position="189"/>
        <end position="372"/>
    </location>
</feature>
<dbReference type="GO" id="GO:0004518">
    <property type="term" value="F:nuclease activity"/>
    <property type="evidence" value="ECO:0007669"/>
    <property type="project" value="UniProtKB-KW"/>
</dbReference>
<accession>A0AB40CK77</accession>
<evidence type="ECO:0000256" key="7">
    <source>
        <dbReference type="ARBA" id="ARBA00023242"/>
    </source>
</evidence>
<comment type="cofactor">
    <cofactor evidence="1">
        <name>a divalent metal cation</name>
        <dbReference type="ChEBI" id="CHEBI:60240"/>
    </cofactor>
</comment>
<reference evidence="11" key="1">
    <citation type="submission" date="2025-08" db="UniProtKB">
        <authorList>
            <consortium name="RefSeq"/>
        </authorList>
    </citation>
    <scope>IDENTIFICATION</scope>
</reference>
<evidence type="ECO:0000259" key="8">
    <source>
        <dbReference type="Pfam" id="PF13359"/>
    </source>
</evidence>
<evidence type="ECO:0000256" key="5">
    <source>
        <dbReference type="ARBA" id="ARBA00022723"/>
    </source>
</evidence>
<keyword evidence="7" id="KW-0539">Nucleus</keyword>
<evidence type="ECO:0000259" key="9">
    <source>
        <dbReference type="Pfam" id="PF26138"/>
    </source>
</evidence>
<dbReference type="GO" id="GO:0005634">
    <property type="term" value="C:nucleus"/>
    <property type="evidence" value="ECO:0007669"/>
    <property type="project" value="UniProtKB-SubCell"/>
</dbReference>
<evidence type="ECO:0000256" key="1">
    <source>
        <dbReference type="ARBA" id="ARBA00001968"/>
    </source>
</evidence>
<dbReference type="InterPro" id="IPR058353">
    <property type="entry name" value="DUF8040"/>
</dbReference>
<evidence type="ECO:0000256" key="3">
    <source>
        <dbReference type="ARBA" id="ARBA00006958"/>
    </source>
</evidence>
<keyword evidence="10" id="KW-1185">Reference proteome</keyword>
<dbReference type="AlphaFoldDB" id="A0AB40CK77"/>
<dbReference type="RefSeq" id="XP_039140441.1">
    <property type="nucleotide sequence ID" value="XM_039284507.1"/>
</dbReference>
<dbReference type="Pfam" id="PF26138">
    <property type="entry name" value="DUF8040"/>
    <property type="match status" value="1"/>
</dbReference>
<proteinExistence type="inferred from homology"/>